<dbReference type="EMBL" id="AJWZ01004420">
    <property type="protein sequence ID" value="EKC65492.1"/>
    <property type="molecule type" value="Genomic_DNA"/>
</dbReference>
<protein>
    <recommendedName>
        <fullName evidence="2">DUF6883 domain-containing protein</fullName>
    </recommendedName>
</protein>
<evidence type="ECO:0000256" key="1">
    <source>
        <dbReference type="SAM" id="MobiDB-lite"/>
    </source>
</evidence>
<reference evidence="3" key="1">
    <citation type="journal article" date="2013" name="Environ. Microbiol.">
        <title>Microbiota from the distal guts of lean and obese adolescents exhibit partial functional redundancy besides clear differences in community structure.</title>
        <authorList>
            <person name="Ferrer M."/>
            <person name="Ruiz A."/>
            <person name="Lanza F."/>
            <person name="Haange S.B."/>
            <person name="Oberbach A."/>
            <person name="Till H."/>
            <person name="Bargiela R."/>
            <person name="Campoy C."/>
            <person name="Segura M.T."/>
            <person name="Richter M."/>
            <person name="von Bergen M."/>
            <person name="Seifert J."/>
            <person name="Suarez A."/>
        </authorList>
    </citation>
    <scope>NUCLEOTIDE SEQUENCE</scope>
</reference>
<feature type="domain" description="DUF6883" evidence="2">
    <location>
        <begin position="31"/>
        <end position="133"/>
    </location>
</feature>
<feature type="compositionally biased region" description="Polar residues" evidence="1">
    <location>
        <begin position="9"/>
        <end position="23"/>
    </location>
</feature>
<comment type="caution">
    <text evidence="3">The sequence shown here is derived from an EMBL/GenBank/DDBJ whole genome shotgun (WGS) entry which is preliminary data.</text>
</comment>
<feature type="region of interest" description="Disordered" evidence="1">
    <location>
        <begin position="1"/>
        <end position="27"/>
    </location>
</feature>
<gene>
    <name evidence="3" type="ORF">OBE_06426</name>
</gene>
<dbReference type="InterPro" id="IPR049250">
    <property type="entry name" value="DUF6883"/>
</dbReference>
<name>K1SY06_9ZZZZ</name>
<sequence length="135" mass="14760">VGIMGTGYSGNYTNTKGSNTPVSKTGDVRYSHKKTVDYLLNPNHPQGGSKAKFMKDVLGYTQKDAKLFHKNVVSAIQGKTPDKTTTSQYGTKHTYNTELISKSGAKVKANVVVVIQRDNGRTTYKIVTVYPGKKD</sequence>
<organism evidence="3">
    <name type="scientific">human gut metagenome</name>
    <dbReference type="NCBI Taxonomy" id="408170"/>
    <lineage>
        <taxon>unclassified sequences</taxon>
        <taxon>metagenomes</taxon>
        <taxon>organismal metagenomes</taxon>
    </lineage>
</organism>
<proteinExistence type="predicted"/>
<feature type="non-terminal residue" evidence="3">
    <location>
        <position position="1"/>
    </location>
</feature>
<accession>K1SY06</accession>
<dbReference type="AlphaFoldDB" id="K1SY06"/>
<evidence type="ECO:0000259" key="2">
    <source>
        <dbReference type="Pfam" id="PF21814"/>
    </source>
</evidence>
<evidence type="ECO:0000313" key="3">
    <source>
        <dbReference type="EMBL" id="EKC65492.1"/>
    </source>
</evidence>
<dbReference type="Pfam" id="PF21814">
    <property type="entry name" value="DUF6883"/>
    <property type="match status" value="1"/>
</dbReference>